<organism evidence="1 2">
    <name type="scientific">Candidatus Nephthysia bennettiae</name>
    <dbReference type="NCBI Taxonomy" id="3127016"/>
    <lineage>
        <taxon>Bacteria</taxon>
        <taxon>Bacillati</taxon>
        <taxon>Candidatus Dormiibacterota</taxon>
        <taxon>Candidatus Dormibacteria</taxon>
        <taxon>Candidatus Dormibacterales</taxon>
        <taxon>Candidatus Dormibacteraceae</taxon>
        <taxon>Candidatus Nephthysia</taxon>
    </lineage>
</organism>
<dbReference type="EMBL" id="JAEKNR010000061">
    <property type="protein sequence ID" value="MBJ7597476.1"/>
    <property type="molecule type" value="Genomic_DNA"/>
</dbReference>
<reference evidence="1" key="1">
    <citation type="submission" date="2020-10" db="EMBL/GenBank/DDBJ databases">
        <title>Ca. Dormibacterota MAGs.</title>
        <authorList>
            <person name="Montgomery K."/>
        </authorList>
    </citation>
    <scope>NUCLEOTIDE SEQUENCE [LARGE SCALE GENOMIC DNA]</scope>
    <source>
        <strain evidence="1">SC8812_S17_10</strain>
    </source>
</reference>
<protein>
    <recommendedName>
        <fullName evidence="3">Cyclase</fullName>
    </recommendedName>
</protein>
<dbReference type="RefSeq" id="WP_338199726.1">
    <property type="nucleotide sequence ID" value="NZ_JAEKNR010000061.1"/>
</dbReference>
<evidence type="ECO:0000313" key="1">
    <source>
        <dbReference type="EMBL" id="MBJ7597476.1"/>
    </source>
</evidence>
<proteinExistence type="predicted"/>
<gene>
    <name evidence="1" type="ORF">JF922_05245</name>
</gene>
<accession>A0A934JX76</accession>
<name>A0A934JX76_9BACT</name>
<evidence type="ECO:0008006" key="3">
    <source>
        <dbReference type="Google" id="ProtNLM"/>
    </source>
</evidence>
<dbReference type="Proteomes" id="UP000612893">
    <property type="component" value="Unassembled WGS sequence"/>
</dbReference>
<keyword evidence="2" id="KW-1185">Reference proteome</keyword>
<dbReference type="AlphaFoldDB" id="A0A934JX76"/>
<comment type="caution">
    <text evidence="1">The sequence shown here is derived from an EMBL/GenBank/DDBJ whole genome shotgun (WGS) entry which is preliminary data.</text>
</comment>
<sequence length="94" mass="10962">MPILRIEHAVPDFDSWKQAFDSDPADRKGSGVRRFEVLRSIDDPNYVMIDLEFDRLDEAEGLLNTMRRIWSGDGQRVMRNPQARIVETVETKEL</sequence>
<evidence type="ECO:0000313" key="2">
    <source>
        <dbReference type="Proteomes" id="UP000612893"/>
    </source>
</evidence>